<name>A0ABV1RF49_9ALTE</name>
<organism evidence="1 2">
    <name type="scientific">Catenovulum sediminis</name>
    <dbReference type="NCBI Taxonomy" id="1740262"/>
    <lineage>
        <taxon>Bacteria</taxon>
        <taxon>Pseudomonadati</taxon>
        <taxon>Pseudomonadota</taxon>
        <taxon>Gammaproteobacteria</taxon>
        <taxon>Alteromonadales</taxon>
        <taxon>Alteromonadaceae</taxon>
        <taxon>Catenovulum</taxon>
    </lineage>
</organism>
<evidence type="ECO:0000313" key="2">
    <source>
        <dbReference type="Proteomes" id="UP001467690"/>
    </source>
</evidence>
<dbReference type="InterPro" id="IPR006905">
    <property type="entry name" value="Flavin_halogenase"/>
</dbReference>
<sequence>MNEVTKVIVVGGGSAGWLTAARIASYHKTKDSANRQVEVLLIESSEVPPVGVGEGTWPTMRNTLKAIGLSEKEFLKECDASFKQGAKFVNWKTAEENDFYYHPLILPQGFPSIDLSPYWALDIRGKQAYSEAVCFQEAICEKGLAPKMATTPDYESVANYAYHLDAGKFSTLLKKHAISQLGVKHVVDHVTAVNSHTDGRIRSLLTKQHGELNGDLFVDCSGFSSILLGQHYQIPFEDKNDVLFIDSALALHVPYQSPEQDIASHTISTAQTAGWIWDIGLPTRRGIGHVYSSAHTNEEHAAQALLGYVKSINSEAAKVFDYRKIAIRSGHRRRFWHKNCVAVGLSAGFLEPLEASALILVEMSASFIAEQLPRNIEQTEIIAKRFNDSFLYRWSRIIDFLKLHYCLSKRTDSSFWLDNQNLSSIPQTLQEQLKLWRTRAPSSVDFSSTYELFPAASYLYVLYGMGFETDFSQYRYLYQEQEKANALFAQNERMIRQAVANLPKNRELLQNLTR</sequence>
<reference evidence="1 2" key="1">
    <citation type="submission" date="2024-06" db="EMBL/GenBank/DDBJ databases">
        <authorList>
            <person name="Chen R.Y."/>
        </authorList>
    </citation>
    <scope>NUCLEOTIDE SEQUENCE [LARGE SCALE GENOMIC DNA]</scope>
    <source>
        <strain evidence="1 2">D2</strain>
    </source>
</reference>
<dbReference type="InterPro" id="IPR036188">
    <property type="entry name" value="FAD/NAD-bd_sf"/>
</dbReference>
<keyword evidence="2" id="KW-1185">Reference proteome</keyword>
<dbReference type="Proteomes" id="UP001467690">
    <property type="component" value="Unassembled WGS sequence"/>
</dbReference>
<dbReference type="PIRSF" id="PIRSF011396">
    <property type="entry name" value="Trp_halogenase"/>
    <property type="match status" value="1"/>
</dbReference>
<dbReference type="InterPro" id="IPR033856">
    <property type="entry name" value="Trp_halogen"/>
</dbReference>
<comment type="caution">
    <text evidence="1">The sequence shown here is derived from an EMBL/GenBank/DDBJ whole genome shotgun (WGS) entry which is preliminary data.</text>
</comment>
<accession>A0ABV1RF49</accession>
<dbReference type="Pfam" id="PF04820">
    <property type="entry name" value="Trp_halogenase"/>
    <property type="match status" value="1"/>
</dbReference>
<proteinExistence type="predicted"/>
<dbReference type="PANTHER" id="PTHR43747">
    <property type="entry name" value="FAD-BINDING PROTEIN"/>
    <property type="match status" value="1"/>
</dbReference>
<dbReference type="PANTHER" id="PTHR43747:SF4">
    <property type="entry name" value="FLAVIN-DEPENDENT TRYPTOPHAN HALOGENASE"/>
    <property type="match status" value="1"/>
</dbReference>
<dbReference type="SUPFAM" id="SSF51905">
    <property type="entry name" value="FAD/NAD(P)-binding domain"/>
    <property type="match status" value="1"/>
</dbReference>
<evidence type="ECO:0000313" key="1">
    <source>
        <dbReference type="EMBL" id="MER2491553.1"/>
    </source>
</evidence>
<gene>
    <name evidence="1" type="ORF">ABS311_06625</name>
</gene>
<dbReference type="EMBL" id="JBELOE010000136">
    <property type="protein sequence ID" value="MER2491553.1"/>
    <property type="molecule type" value="Genomic_DNA"/>
</dbReference>
<protein>
    <submittedName>
        <fullName evidence="1">Tryptophan halogenase family protein</fullName>
    </submittedName>
</protein>
<dbReference type="InterPro" id="IPR050816">
    <property type="entry name" value="Flavin-dep_Halogenase_NPB"/>
</dbReference>
<dbReference type="Gene3D" id="3.50.50.60">
    <property type="entry name" value="FAD/NAD(P)-binding domain"/>
    <property type="match status" value="1"/>
</dbReference>